<reference evidence="6 7" key="1">
    <citation type="journal article" date="2015" name="Nature">
        <title>rRNA introns, odd ribosomes, and small enigmatic genomes across a large radiation of phyla.</title>
        <authorList>
            <person name="Brown C.T."/>
            <person name="Hug L.A."/>
            <person name="Thomas B.C."/>
            <person name="Sharon I."/>
            <person name="Castelle C.J."/>
            <person name="Singh A."/>
            <person name="Wilkins M.J."/>
            <person name="Williams K.H."/>
            <person name="Banfield J.F."/>
        </authorList>
    </citation>
    <scope>NUCLEOTIDE SEQUENCE [LARGE SCALE GENOMIC DNA]</scope>
</reference>
<protein>
    <recommendedName>
        <fullName evidence="8">DNA recombination protein RmuC</fullName>
    </recommendedName>
</protein>
<proteinExistence type="inferred from homology"/>
<feature type="transmembrane region" description="Helical" evidence="5">
    <location>
        <begin position="12"/>
        <end position="31"/>
    </location>
</feature>
<dbReference type="AlphaFoldDB" id="A0A0G0YZM1"/>
<keyword evidence="5" id="KW-1133">Transmembrane helix</keyword>
<dbReference type="GO" id="GO:0006310">
    <property type="term" value="P:DNA recombination"/>
    <property type="evidence" value="ECO:0007669"/>
    <property type="project" value="UniProtKB-KW"/>
</dbReference>
<keyword evidence="4" id="KW-0233">DNA recombination</keyword>
<evidence type="ECO:0000256" key="2">
    <source>
        <dbReference type="ARBA" id="ARBA00009840"/>
    </source>
</evidence>
<evidence type="ECO:0000313" key="7">
    <source>
        <dbReference type="Proteomes" id="UP000034875"/>
    </source>
</evidence>
<evidence type="ECO:0000256" key="3">
    <source>
        <dbReference type="ARBA" id="ARBA00023054"/>
    </source>
</evidence>
<dbReference type="InterPro" id="IPR003798">
    <property type="entry name" value="DNA_recombination_RmuC"/>
</dbReference>
<keyword evidence="5" id="KW-0472">Membrane</keyword>
<evidence type="ECO:0000256" key="1">
    <source>
        <dbReference type="ARBA" id="ARBA00003416"/>
    </source>
</evidence>
<dbReference type="Pfam" id="PF02646">
    <property type="entry name" value="RmuC"/>
    <property type="match status" value="1"/>
</dbReference>
<evidence type="ECO:0000313" key="6">
    <source>
        <dbReference type="EMBL" id="KKS42005.1"/>
    </source>
</evidence>
<sequence length="312" mass="35181">MLCYAQNVMDASSIIIIVIVAAGFAGLFWFLQNRLRQIETNRDNDQTYANVAKLLEMNQKAQEIMQNELQANRGALDQNLQAQSKAINERLDKAASVIGEVNKHLGHMQEIGRQMKDFSDFLRSPKLRGNVGEQVLKDLLEQVMPRGYFEMQYKFREGETVDAIIKTNNGLVPIDSKFPMESFQRAARAQEGTVDFAIMYVPSEGVYYEIAANQIEVIDFAANQKVYLVSPNNFYYFLKIIMIGLEGAKLQEEGKKIWETLKAVQHDAGKFGEQLGVLSRHVTNAKNSMDGVNSEFVKLSGKIENIKLLKGG</sequence>
<comment type="caution">
    <text evidence="6">The sequence shown here is derived from an EMBL/GenBank/DDBJ whole genome shotgun (WGS) entry which is preliminary data.</text>
</comment>
<keyword evidence="3" id="KW-0175">Coiled coil</keyword>
<evidence type="ECO:0000256" key="5">
    <source>
        <dbReference type="SAM" id="Phobius"/>
    </source>
</evidence>
<comment type="function">
    <text evidence="1">Involved in DNA recombination.</text>
</comment>
<accession>A0A0G0YZM1</accession>
<dbReference type="PANTHER" id="PTHR30563:SF0">
    <property type="entry name" value="DNA RECOMBINATION PROTEIN RMUC"/>
    <property type="match status" value="1"/>
</dbReference>
<dbReference type="PANTHER" id="PTHR30563">
    <property type="entry name" value="DNA RECOMBINATION PROTEIN RMUC"/>
    <property type="match status" value="1"/>
</dbReference>
<evidence type="ECO:0008006" key="8">
    <source>
        <dbReference type="Google" id="ProtNLM"/>
    </source>
</evidence>
<organism evidence="6 7">
    <name type="scientific">candidate division CPR1 bacterium GW2011_GWA2_42_17</name>
    <dbReference type="NCBI Taxonomy" id="1618341"/>
    <lineage>
        <taxon>Bacteria</taxon>
        <taxon>candidate division CPR1</taxon>
    </lineage>
</organism>
<comment type="similarity">
    <text evidence="2">Belongs to the RmuC family.</text>
</comment>
<keyword evidence="5" id="KW-0812">Transmembrane</keyword>
<name>A0A0G0YZM1_9BACT</name>
<gene>
    <name evidence="6" type="ORF">UV05_C0049G0004</name>
</gene>
<dbReference type="EMBL" id="LCCZ01000049">
    <property type="protein sequence ID" value="KKS42005.1"/>
    <property type="molecule type" value="Genomic_DNA"/>
</dbReference>
<dbReference type="Proteomes" id="UP000034875">
    <property type="component" value="Unassembled WGS sequence"/>
</dbReference>
<evidence type="ECO:0000256" key="4">
    <source>
        <dbReference type="ARBA" id="ARBA00023172"/>
    </source>
</evidence>